<keyword evidence="9 16" id="KW-0418">Kinase</keyword>
<dbReference type="InterPro" id="IPR036890">
    <property type="entry name" value="HATPase_C_sf"/>
</dbReference>
<dbReference type="Pfam" id="PF00512">
    <property type="entry name" value="HisKA"/>
    <property type="match status" value="1"/>
</dbReference>
<dbReference type="Pfam" id="PF02518">
    <property type="entry name" value="HATPase_c"/>
    <property type="match status" value="1"/>
</dbReference>
<dbReference type="PANTHER" id="PTHR45528:SF1">
    <property type="entry name" value="SENSOR HISTIDINE KINASE CPXA"/>
    <property type="match status" value="1"/>
</dbReference>
<dbReference type="PRINTS" id="PR00344">
    <property type="entry name" value="BCTRLSENSOR"/>
</dbReference>
<keyword evidence="6" id="KW-0808">Transferase</keyword>
<dbReference type="GO" id="GO:0005886">
    <property type="term" value="C:plasma membrane"/>
    <property type="evidence" value="ECO:0007669"/>
    <property type="project" value="UniProtKB-SubCell"/>
</dbReference>
<feature type="domain" description="Histidine kinase" evidence="15">
    <location>
        <begin position="468"/>
        <end position="667"/>
    </location>
</feature>
<gene>
    <name evidence="16" type="ORF">K8V90_10905</name>
</gene>
<dbReference type="PANTHER" id="PTHR45528">
    <property type="entry name" value="SENSOR HISTIDINE KINASE CPXA"/>
    <property type="match status" value="1"/>
</dbReference>
<organism evidence="16 17">
    <name type="scientific">Romboutsia timonensis</name>
    <dbReference type="NCBI Taxonomy" id="1776391"/>
    <lineage>
        <taxon>Bacteria</taxon>
        <taxon>Bacillati</taxon>
        <taxon>Bacillota</taxon>
        <taxon>Clostridia</taxon>
        <taxon>Peptostreptococcales</taxon>
        <taxon>Peptostreptococcaceae</taxon>
        <taxon>Romboutsia</taxon>
    </lineage>
</organism>
<comment type="caution">
    <text evidence="16">The sequence shown here is derived from an EMBL/GenBank/DDBJ whole genome shotgun (WGS) entry which is preliminary data.</text>
</comment>
<feature type="transmembrane region" description="Helical" evidence="14">
    <location>
        <begin position="354"/>
        <end position="375"/>
    </location>
</feature>
<evidence type="ECO:0000256" key="6">
    <source>
        <dbReference type="ARBA" id="ARBA00022679"/>
    </source>
</evidence>
<evidence type="ECO:0000313" key="16">
    <source>
        <dbReference type="EMBL" id="HJG97601.1"/>
    </source>
</evidence>
<evidence type="ECO:0000256" key="12">
    <source>
        <dbReference type="ARBA" id="ARBA00023012"/>
    </source>
</evidence>
<evidence type="ECO:0000256" key="7">
    <source>
        <dbReference type="ARBA" id="ARBA00022692"/>
    </source>
</evidence>
<comment type="catalytic activity">
    <reaction evidence="1">
        <text>ATP + protein L-histidine = ADP + protein N-phospho-L-histidine.</text>
        <dbReference type="EC" id="2.7.13.3"/>
    </reaction>
</comment>
<keyword evidence="7 14" id="KW-0812">Transmembrane</keyword>
<feature type="transmembrane region" description="Helical" evidence="14">
    <location>
        <begin position="283"/>
        <end position="308"/>
    </location>
</feature>
<feature type="transmembrane region" description="Helical" evidence="14">
    <location>
        <begin position="213"/>
        <end position="236"/>
    </location>
</feature>
<comment type="subcellular location">
    <subcellularLocation>
        <location evidence="2">Cell membrane</location>
        <topology evidence="2">Multi-pass membrane protein</topology>
    </subcellularLocation>
</comment>
<dbReference type="EC" id="2.7.13.3" evidence="3"/>
<dbReference type="EMBL" id="DYUB01000340">
    <property type="protein sequence ID" value="HJG97601.1"/>
    <property type="molecule type" value="Genomic_DNA"/>
</dbReference>
<reference evidence="16" key="1">
    <citation type="journal article" date="2021" name="PeerJ">
        <title>Extensive microbial diversity within the chicken gut microbiome revealed by metagenomics and culture.</title>
        <authorList>
            <person name="Gilroy R."/>
            <person name="Ravi A."/>
            <person name="Getino M."/>
            <person name="Pursley I."/>
            <person name="Horton D.L."/>
            <person name="Alikhan N.F."/>
            <person name="Baker D."/>
            <person name="Gharbi K."/>
            <person name="Hall N."/>
            <person name="Watson M."/>
            <person name="Adriaenssens E.M."/>
            <person name="Foster-Nyarko E."/>
            <person name="Jarju S."/>
            <person name="Secka A."/>
            <person name="Antonio M."/>
            <person name="Oren A."/>
            <person name="Chaudhuri R.R."/>
            <person name="La Ragione R."/>
            <person name="Hildebrand F."/>
            <person name="Pallen M.J."/>
        </authorList>
    </citation>
    <scope>NUCLEOTIDE SEQUENCE</scope>
    <source>
        <strain evidence="16">1277</strain>
    </source>
</reference>
<keyword evidence="5" id="KW-0597">Phosphoprotein</keyword>
<dbReference type="Gene3D" id="1.10.287.130">
    <property type="match status" value="1"/>
</dbReference>
<dbReference type="InterPro" id="IPR005467">
    <property type="entry name" value="His_kinase_dom"/>
</dbReference>
<dbReference type="InterPro" id="IPR003594">
    <property type="entry name" value="HATPase_dom"/>
</dbReference>
<dbReference type="FunFam" id="1.10.287.130:FF:000008">
    <property type="entry name" value="Two-component sensor histidine kinase"/>
    <property type="match status" value="1"/>
</dbReference>
<keyword evidence="11 14" id="KW-1133">Transmembrane helix</keyword>
<name>A0A921T0B5_9FIRM</name>
<dbReference type="Gene3D" id="3.30.565.10">
    <property type="entry name" value="Histidine kinase-like ATPase, C-terminal domain"/>
    <property type="match status" value="1"/>
</dbReference>
<keyword evidence="8" id="KW-0547">Nucleotide-binding</keyword>
<dbReference type="SMART" id="SM00387">
    <property type="entry name" value="HATPase_c"/>
    <property type="match status" value="1"/>
</dbReference>
<evidence type="ECO:0000256" key="1">
    <source>
        <dbReference type="ARBA" id="ARBA00000085"/>
    </source>
</evidence>
<evidence type="ECO:0000256" key="5">
    <source>
        <dbReference type="ARBA" id="ARBA00022553"/>
    </source>
</evidence>
<dbReference type="GO" id="GO:0000155">
    <property type="term" value="F:phosphorelay sensor kinase activity"/>
    <property type="evidence" value="ECO:0007669"/>
    <property type="project" value="InterPro"/>
</dbReference>
<evidence type="ECO:0000256" key="2">
    <source>
        <dbReference type="ARBA" id="ARBA00004651"/>
    </source>
</evidence>
<evidence type="ECO:0000259" key="15">
    <source>
        <dbReference type="PROSITE" id="PS50109"/>
    </source>
</evidence>
<dbReference type="InterPro" id="IPR003661">
    <property type="entry name" value="HisK_dim/P_dom"/>
</dbReference>
<keyword evidence="12" id="KW-0902">Two-component regulatory system</keyword>
<feature type="transmembrane region" description="Helical" evidence="14">
    <location>
        <begin position="381"/>
        <end position="401"/>
    </location>
</feature>
<keyword evidence="10" id="KW-0067">ATP-binding</keyword>
<evidence type="ECO:0000313" key="17">
    <source>
        <dbReference type="Proteomes" id="UP000776700"/>
    </source>
</evidence>
<dbReference type="PROSITE" id="PS50109">
    <property type="entry name" value="HIS_KIN"/>
    <property type="match status" value="1"/>
</dbReference>
<evidence type="ECO:0000256" key="9">
    <source>
        <dbReference type="ARBA" id="ARBA00022777"/>
    </source>
</evidence>
<dbReference type="InterPro" id="IPR004358">
    <property type="entry name" value="Sig_transdc_His_kin-like_C"/>
</dbReference>
<dbReference type="InterPro" id="IPR050398">
    <property type="entry name" value="HssS/ArlS-like"/>
</dbReference>
<evidence type="ECO:0000256" key="3">
    <source>
        <dbReference type="ARBA" id="ARBA00012438"/>
    </source>
</evidence>
<keyword evidence="13 14" id="KW-0472">Membrane</keyword>
<dbReference type="GO" id="GO:0005524">
    <property type="term" value="F:ATP binding"/>
    <property type="evidence" value="ECO:0007669"/>
    <property type="project" value="UniProtKB-KW"/>
</dbReference>
<dbReference type="InterPro" id="IPR036097">
    <property type="entry name" value="HisK_dim/P_sf"/>
</dbReference>
<dbReference type="SMART" id="SM00388">
    <property type="entry name" value="HisKA"/>
    <property type="match status" value="1"/>
</dbReference>
<dbReference type="AlphaFoldDB" id="A0A921T0B5"/>
<evidence type="ECO:0000256" key="13">
    <source>
        <dbReference type="ARBA" id="ARBA00023136"/>
    </source>
</evidence>
<dbReference type="CDD" id="cd00082">
    <property type="entry name" value="HisKA"/>
    <property type="match status" value="1"/>
</dbReference>
<evidence type="ECO:0000256" key="14">
    <source>
        <dbReference type="SAM" id="Phobius"/>
    </source>
</evidence>
<feature type="transmembrane region" description="Helical" evidence="14">
    <location>
        <begin position="7"/>
        <end position="26"/>
    </location>
</feature>
<sequence>MKENKKLKFAFLIIAMISISLLLAMIPTTYNFIETCRGVMTSYMHEDKKLIEDDFYKSKAFDEALIRPLLYWTSTSVIDENDKGDYEKDYLENKKESAKKQLSYIKNMKYIAINKDSNEVYSNTEYKTIEDFKKNIKGECDVELSSNNDVITYNKQIKDKIFKKENANRELRDVLIYNLKDFDVCISINKNFENYGYYDKVLLIKNDFDREVLYFKTIIISSIISLILFIVSAVIYKIMKCEVLDRNSFYLKLYKIIPLEIYIIASLFLLCSLIGFMETGYYGYYDILECLVYIFIGIFGLFVIYYILRKELKSFDKPIEILKTSLIVRVLILGKKTLKDTNKVTKSVPLAKRIIILAALSVGVGTIGWFIGFLFGSTLLLFLFGPILSLTIVVLYVYYLIKKLAYLSYIMEGTERIKGGDIHYKLDIIDDDNFSNLAENINNIGEGLDKAIYNQLKSERLKSELITNVSHDLKTPLTSIINYIELIKKEEDIKPEHIKDYVNVLDSKSKRLKVLIEDLFEASKASSGNLELNMEKIDITQLLRQAIGEMEEKLSNSNLDLKLRVPEEKTYIMADGKKLYRVLENLLSNISKYSLDNTRVYIDIIEENDKVKLTMKNISSYELNFDPEEIMERFKRADESRNTEGSGLGLAIARDLVNAQGGRFEIDIDGDLFKSVVEFNLID</sequence>
<evidence type="ECO:0000256" key="10">
    <source>
        <dbReference type="ARBA" id="ARBA00022840"/>
    </source>
</evidence>
<reference evidence="16" key="2">
    <citation type="submission" date="2021-09" db="EMBL/GenBank/DDBJ databases">
        <authorList>
            <person name="Gilroy R."/>
        </authorList>
    </citation>
    <scope>NUCLEOTIDE SEQUENCE</scope>
    <source>
        <strain evidence="16">1277</strain>
    </source>
</reference>
<evidence type="ECO:0000256" key="11">
    <source>
        <dbReference type="ARBA" id="ARBA00022989"/>
    </source>
</evidence>
<evidence type="ECO:0000256" key="8">
    <source>
        <dbReference type="ARBA" id="ARBA00022741"/>
    </source>
</evidence>
<dbReference type="Proteomes" id="UP000776700">
    <property type="component" value="Unassembled WGS sequence"/>
</dbReference>
<keyword evidence="4" id="KW-1003">Cell membrane</keyword>
<dbReference type="SUPFAM" id="SSF55874">
    <property type="entry name" value="ATPase domain of HSP90 chaperone/DNA topoisomerase II/histidine kinase"/>
    <property type="match status" value="1"/>
</dbReference>
<proteinExistence type="predicted"/>
<feature type="transmembrane region" description="Helical" evidence="14">
    <location>
        <begin position="257"/>
        <end position="277"/>
    </location>
</feature>
<dbReference type="SUPFAM" id="SSF47384">
    <property type="entry name" value="Homodimeric domain of signal transducing histidine kinase"/>
    <property type="match status" value="1"/>
</dbReference>
<evidence type="ECO:0000256" key="4">
    <source>
        <dbReference type="ARBA" id="ARBA00022475"/>
    </source>
</evidence>
<protein>
    <recommendedName>
        <fullName evidence="3">histidine kinase</fullName>
        <ecNumber evidence="3">2.7.13.3</ecNumber>
    </recommendedName>
</protein>
<accession>A0A921T0B5</accession>